<organism evidence="1">
    <name type="scientific">marine sediment metagenome</name>
    <dbReference type="NCBI Taxonomy" id="412755"/>
    <lineage>
        <taxon>unclassified sequences</taxon>
        <taxon>metagenomes</taxon>
        <taxon>ecological metagenomes</taxon>
    </lineage>
</organism>
<reference evidence="1" key="1">
    <citation type="journal article" date="2015" name="Nature">
        <title>Complex archaea that bridge the gap between prokaryotes and eukaryotes.</title>
        <authorList>
            <person name="Spang A."/>
            <person name="Saw J.H."/>
            <person name="Jorgensen S.L."/>
            <person name="Zaremba-Niedzwiedzka K."/>
            <person name="Martijn J."/>
            <person name="Lind A.E."/>
            <person name="van Eijk R."/>
            <person name="Schleper C."/>
            <person name="Guy L."/>
            <person name="Ettema T.J."/>
        </authorList>
    </citation>
    <scope>NUCLEOTIDE SEQUENCE</scope>
</reference>
<name>A0A0F8VTQ6_9ZZZZ</name>
<proteinExistence type="predicted"/>
<dbReference type="AlphaFoldDB" id="A0A0F8VTQ6"/>
<feature type="non-terminal residue" evidence="1">
    <location>
        <position position="31"/>
    </location>
</feature>
<sequence>MIDVILAQVLVADQAWAVGVDIAVKATLLMV</sequence>
<accession>A0A0F8VTQ6</accession>
<protein>
    <submittedName>
        <fullName evidence="1">Uncharacterized protein</fullName>
    </submittedName>
</protein>
<comment type="caution">
    <text evidence="1">The sequence shown here is derived from an EMBL/GenBank/DDBJ whole genome shotgun (WGS) entry which is preliminary data.</text>
</comment>
<gene>
    <name evidence="1" type="ORF">LCGC14_3152170</name>
</gene>
<dbReference type="EMBL" id="LAZR01069421">
    <property type="protein sequence ID" value="KKK47738.1"/>
    <property type="molecule type" value="Genomic_DNA"/>
</dbReference>
<evidence type="ECO:0000313" key="1">
    <source>
        <dbReference type="EMBL" id="KKK47738.1"/>
    </source>
</evidence>